<keyword evidence="8 10" id="KW-1015">Disulfide bond</keyword>
<dbReference type="Gene3D" id="3.40.50.1820">
    <property type="entry name" value="alpha/beta hydrolase"/>
    <property type="match status" value="1"/>
</dbReference>
<dbReference type="SMART" id="SM01110">
    <property type="entry name" value="Cutinase"/>
    <property type="match status" value="1"/>
</dbReference>
<dbReference type="EC" id="3.1.1.74" evidence="3"/>
<keyword evidence="12" id="KW-1185">Reference proteome</keyword>
<evidence type="ECO:0000256" key="7">
    <source>
        <dbReference type="ARBA" id="ARBA00022801"/>
    </source>
</evidence>
<proteinExistence type="inferred from homology"/>
<dbReference type="STRING" id="1316194.A0A1Q5UBS9"/>
<evidence type="ECO:0000313" key="12">
    <source>
        <dbReference type="Proteomes" id="UP000186955"/>
    </source>
</evidence>
<accession>A0A1Q5UBS9</accession>
<name>A0A1Q5UBS9_9EURO</name>
<dbReference type="GO" id="GO:0005576">
    <property type="term" value="C:extracellular region"/>
    <property type="evidence" value="ECO:0007669"/>
    <property type="project" value="InterPro"/>
</dbReference>
<dbReference type="AlphaFoldDB" id="A0A1Q5UBS9"/>
<comment type="caution">
    <text evidence="11">The sequence shown here is derived from an EMBL/GenBank/DDBJ whole genome shotgun (WGS) entry which is preliminary data.</text>
</comment>
<dbReference type="InterPro" id="IPR011150">
    <property type="entry name" value="Cutinase_monf"/>
</dbReference>
<comment type="similarity">
    <text evidence="2">Belongs to the cutinase family.</text>
</comment>
<dbReference type="GO" id="GO:0050525">
    <property type="term" value="F:cutinase activity"/>
    <property type="evidence" value="ECO:0007669"/>
    <property type="project" value="UniProtKB-EC"/>
</dbReference>
<evidence type="ECO:0000256" key="8">
    <source>
        <dbReference type="ARBA" id="ARBA00023157"/>
    </source>
</evidence>
<keyword evidence="6" id="KW-0732">Signal</keyword>
<dbReference type="EMBL" id="MNBE01000424">
    <property type="protein sequence ID" value="OKP09934.1"/>
    <property type="molecule type" value="Genomic_DNA"/>
</dbReference>
<keyword evidence="4" id="KW-0719">Serine esterase</keyword>
<protein>
    <recommendedName>
        <fullName evidence="3">cutinase</fullName>
        <ecNumber evidence="3">3.1.1.74</ecNumber>
    </recommendedName>
</protein>
<evidence type="ECO:0000256" key="6">
    <source>
        <dbReference type="ARBA" id="ARBA00022729"/>
    </source>
</evidence>
<keyword evidence="7" id="KW-0378">Hydrolase</keyword>
<evidence type="ECO:0000256" key="9">
    <source>
        <dbReference type="ARBA" id="ARBA00034045"/>
    </source>
</evidence>
<dbReference type="Proteomes" id="UP000186955">
    <property type="component" value="Unassembled WGS sequence"/>
</dbReference>
<evidence type="ECO:0000256" key="3">
    <source>
        <dbReference type="ARBA" id="ARBA00013095"/>
    </source>
</evidence>
<dbReference type="Pfam" id="PF01083">
    <property type="entry name" value="Cutinase"/>
    <property type="match status" value="1"/>
</dbReference>
<dbReference type="InterPro" id="IPR000675">
    <property type="entry name" value="Cutinase/axe"/>
</dbReference>
<dbReference type="PANTHER" id="PTHR48250">
    <property type="entry name" value="CUTINASE 2-RELATED"/>
    <property type="match status" value="1"/>
</dbReference>
<dbReference type="OrthoDB" id="3225429at2759"/>
<feature type="disulfide bond" evidence="10">
    <location>
        <begin position="129"/>
        <end position="136"/>
    </location>
</feature>
<dbReference type="PANTHER" id="PTHR48250:SF3">
    <property type="entry name" value="CUTINASE 1-RELATED"/>
    <property type="match status" value="1"/>
</dbReference>
<dbReference type="GO" id="GO:0017000">
    <property type="term" value="P:antibiotic biosynthetic process"/>
    <property type="evidence" value="ECO:0007669"/>
    <property type="project" value="UniProtKB-ARBA"/>
</dbReference>
<evidence type="ECO:0000256" key="10">
    <source>
        <dbReference type="PIRSR" id="PIRSR611150-2"/>
    </source>
</evidence>
<dbReference type="GO" id="GO:0016052">
    <property type="term" value="P:carbohydrate catabolic process"/>
    <property type="evidence" value="ECO:0007669"/>
    <property type="project" value="TreeGrafter"/>
</dbReference>
<comment type="subcellular location">
    <subcellularLocation>
        <location evidence="1">Secreted</location>
    </subcellularLocation>
</comment>
<evidence type="ECO:0000256" key="5">
    <source>
        <dbReference type="ARBA" id="ARBA00022525"/>
    </source>
</evidence>
<organism evidence="11 12">
    <name type="scientific">Penicillium subrubescens</name>
    <dbReference type="NCBI Taxonomy" id="1316194"/>
    <lineage>
        <taxon>Eukaryota</taxon>
        <taxon>Fungi</taxon>
        <taxon>Dikarya</taxon>
        <taxon>Ascomycota</taxon>
        <taxon>Pezizomycotina</taxon>
        <taxon>Eurotiomycetes</taxon>
        <taxon>Eurotiomycetidae</taxon>
        <taxon>Eurotiales</taxon>
        <taxon>Aspergillaceae</taxon>
        <taxon>Penicillium</taxon>
    </lineage>
</organism>
<gene>
    <name evidence="11" type="ORF">PENSUB_4646</name>
</gene>
<dbReference type="InterPro" id="IPR029058">
    <property type="entry name" value="AB_hydrolase_fold"/>
</dbReference>
<evidence type="ECO:0000256" key="2">
    <source>
        <dbReference type="ARBA" id="ARBA00007534"/>
    </source>
</evidence>
<evidence type="ECO:0000313" key="11">
    <source>
        <dbReference type="EMBL" id="OKP09934.1"/>
    </source>
</evidence>
<evidence type="ECO:0000256" key="4">
    <source>
        <dbReference type="ARBA" id="ARBA00022487"/>
    </source>
</evidence>
<dbReference type="GO" id="GO:0072330">
    <property type="term" value="P:monocarboxylic acid biosynthetic process"/>
    <property type="evidence" value="ECO:0007669"/>
    <property type="project" value="UniProtKB-ARBA"/>
</dbReference>
<keyword evidence="5" id="KW-0964">Secreted</keyword>
<evidence type="ECO:0000256" key="1">
    <source>
        <dbReference type="ARBA" id="ARBA00004613"/>
    </source>
</evidence>
<comment type="catalytic activity">
    <reaction evidence="9">
        <text>cutin + H2O = cutin monomers.</text>
        <dbReference type="EC" id="3.1.1.74"/>
    </reaction>
</comment>
<dbReference type="SUPFAM" id="SSF53474">
    <property type="entry name" value="alpha/beta-Hydrolases"/>
    <property type="match status" value="1"/>
</dbReference>
<sequence length="168" mass="17659">MDFQCLVVYLSQAIAIPIGLPVKARFPSPSGHSEPTGSHRQSKRQLFGITENGVTTNTGCQPLTFIFARGTGERDTKVVLGGYSESAMVVHNAANSLSAGQITAAVLFGDPFKMFGVGKLSASNVKEFCALGDPVCENGFNVLPYVSYGADARTAAQFLVQAAGISHS</sequence>
<reference evidence="11 12" key="1">
    <citation type="submission" date="2016-10" db="EMBL/GenBank/DDBJ databases">
        <title>Genome sequence of the ascomycete fungus Penicillium subrubescens.</title>
        <authorList>
            <person name="De Vries R.P."/>
            <person name="Peng M."/>
            <person name="Dilokpimol A."/>
            <person name="Hilden K."/>
            <person name="Makela M.R."/>
            <person name="Grigoriev I."/>
            <person name="Riley R."/>
            <person name="Granchi Z."/>
        </authorList>
    </citation>
    <scope>NUCLEOTIDE SEQUENCE [LARGE SCALE GENOMIC DNA]</scope>
    <source>
        <strain evidence="11 12">CBS 132785</strain>
    </source>
</reference>